<reference evidence="1 2" key="1">
    <citation type="submission" date="2016-10" db="EMBL/GenBank/DDBJ databases">
        <authorList>
            <person name="de Groot N.N."/>
        </authorList>
    </citation>
    <scope>NUCLEOTIDE SEQUENCE [LARGE SCALE GENOMIC DNA]</scope>
    <source>
        <strain evidence="1 2">CGMCC 4.7037</strain>
    </source>
</reference>
<proteinExistence type="predicted"/>
<name>A0A1H6CLB0_9ACTN</name>
<dbReference type="RefSeq" id="WP_103956668.1">
    <property type="nucleotide sequence ID" value="NZ_FNVT01000004.1"/>
</dbReference>
<dbReference type="EMBL" id="FNVT01000004">
    <property type="protein sequence ID" value="SEG73537.1"/>
    <property type="molecule type" value="Genomic_DNA"/>
</dbReference>
<keyword evidence="2" id="KW-1185">Reference proteome</keyword>
<dbReference type="Proteomes" id="UP000236732">
    <property type="component" value="Unassembled WGS sequence"/>
</dbReference>
<gene>
    <name evidence="1" type="ORF">SAMN05444920_10490</name>
</gene>
<organism evidence="1 2">
    <name type="scientific">Nonomuraea solani</name>
    <dbReference type="NCBI Taxonomy" id="1144553"/>
    <lineage>
        <taxon>Bacteria</taxon>
        <taxon>Bacillati</taxon>
        <taxon>Actinomycetota</taxon>
        <taxon>Actinomycetes</taxon>
        <taxon>Streptosporangiales</taxon>
        <taxon>Streptosporangiaceae</taxon>
        <taxon>Nonomuraea</taxon>
    </lineage>
</organism>
<evidence type="ECO:0000313" key="2">
    <source>
        <dbReference type="Proteomes" id="UP000236732"/>
    </source>
</evidence>
<dbReference type="AlphaFoldDB" id="A0A1H6CLB0"/>
<evidence type="ECO:0000313" key="1">
    <source>
        <dbReference type="EMBL" id="SEG73537.1"/>
    </source>
</evidence>
<sequence length="429" mass="46104">MRLLTLAKAGTVVMAAVVAVAGFTWLRAHPAAPAPGSMTAATMSLRPIPWEGGPAAYDAWPEAVSAGWTKPSFFPVGLWFATVRRDDQAATDRSMGINTYVELTADSRPEPLRKAGMSALTAKRLPGAGAETVGWTLADKADVWAGIGDADWTGSVAASPPPCKPALLACGYTVMQTLAGRLPGDSRPRYAAFGKGVTHWATDQQGLKFVNDYADLVGVDVSWYNDPNICAEATRWRQLPAAQCRLAANYGETVDRVRELDAADGRRKPVFAVISLAGLTPPQVGGAVMSSLIHGARGIVYDAHDPGPRCKSGNLLRSACGQAIRKAVTDIDGLIERFAPILNTQSYAYDFAPDLDTMVKRHDGSFYLFAMLGRGRPAGAYPLTVPANLSKSGRIEDLLTRRPIEVDREGRFTATFEAEHAYHVYRITP</sequence>
<accession>A0A1H6CLB0</accession>
<protein>
    <submittedName>
        <fullName evidence="1">Uncharacterized protein</fullName>
    </submittedName>
</protein>
<dbReference type="OrthoDB" id="505641at2"/>